<reference evidence="2" key="1">
    <citation type="journal article" date="2009" name="PLoS Genet.">
        <title>Organised genome dynamics in the Escherichia coli species results in highly diverse adaptive paths.</title>
        <authorList>
            <person name="Touchon M."/>
            <person name="Hoede C."/>
            <person name="Tenaillon O."/>
            <person name="Barbe V."/>
            <person name="Baeriswyl S."/>
            <person name="Bidet P."/>
            <person name="Bingen E."/>
            <person name="Bonacorsi S."/>
            <person name="Bouchier C."/>
            <person name="Bouvet O."/>
            <person name="Calteau A."/>
            <person name="Chiapello H."/>
            <person name="Clermont O."/>
            <person name="Cruveiller S."/>
            <person name="Danchin A."/>
            <person name="Diard M."/>
            <person name="Dossat C."/>
            <person name="Karoui M.E."/>
            <person name="Frapy E."/>
            <person name="Garry L."/>
            <person name="Ghigo J.M."/>
            <person name="Gilles A.M."/>
            <person name="Johnson J."/>
            <person name="Le Bouguenec C."/>
            <person name="Lescat M."/>
            <person name="Mangenot S."/>
            <person name="Martinez-Jehanne V."/>
            <person name="Matic I."/>
            <person name="Nassif X."/>
            <person name="Oztas S."/>
            <person name="Petit M.A."/>
            <person name="Pichon C."/>
            <person name="Rouy Z."/>
            <person name="Ruf C.S."/>
            <person name="Schneider D."/>
            <person name="Tourret J."/>
            <person name="Vacherie B."/>
            <person name="Vallenet D."/>
            <person name="Medigue C."/>
            <person name="Rocha E.P.C."/>
            <person name="Denamur E."/>
        </authorList>
    </citation>
    <scope>NUCLEOTIDE SEQUENCE [LARGE SCALE GENOMIC DNA]</scope>
    <source>
        <strain evidence="2">ATCC 35469 / DSM 13698 / BCRC 15582 / CCUG 18766 / IAM 14443 / JCM 21226 / LMG 7866 / NBRC 102419 / NCTC 12128 / CDC 0568-73</strain>
    </source>
</reference>
<dbReference type="EMBL" id="CU928158">
    <property type="protein sequence ID" value="CAQ90031.1"/>
    <property type="molecule type" value="Genomic_DNA"/>
</dbReference>
<name>B7LLN9_ESCF3</name>
<protein>
    <submittedName>
        <fullName evidence="1">Uncharacterized protein</fullName>
    </submittedName>
</protein>
<sequence length="51" mass="5669">MHWSGCALKVLPMRIEGITNDRMDYSSLGGEPFSGADGRVVSEYLGHLDYH</sequence>
<keyword evidence="2" id="KW-1185">Reference proteome</keyword>
<dbReference type="KEGG" id="efe:EFER_2535"/>
<gene>
    <name evidence="1" type="ordered locus">EFER_2535</name>
</gene>
<evidence type="ECO:0000313" key="2">
    <source>
        <dbReference type="Proteomes" id="UP000000745"/>
    </source>
</evidence>
<dbReference type="AlphaFoldDB" id="B7LLN9"/>
<dbReference type="HOGENOM" id="CLU_3098883_0_0_6"/>
<proteinExistence type="predicted"/>
<organism evidence="1 2">
    <name type="scientific">Escherichia fergusonii (strain ATCC 35469 / DSM 13698 / CCUG 18766 / IAM 14443 / JCM 21226 / LMG 7866 / NBRC 102419 / NCTC 12128 / CDC 0568-73)</name>
    <dbReference type="NCBI Taxonomy" id="585054"/>
    <lineage>
        <taxon>Bacteria</taxon>
        <taxon>Pseudomonadati</taxon>
        <taxon>Pseudomonadota</taxon>
        <taxon>Gammaproteobacteria</taxon>
        <taxon>Enterobacterales</taxon>
        <taxon>Enterobacteriaceae</taxon>
        <taxon>Escherichia</taxon>
    </lineage>
</organism>
<evidence type="ECO:0000313" key="1">
    <source>
        <dbReference type="EMBL" id="CAQ90031.1"/>
    </source>
</evidence>
<accession>B7LLN9</accession>
<dbReference type="Proteomes" id="UP000000745">
    <property type="component" value="Chromosome"/>
</dbReference>